<dbReference type="EMBL" id="MLJW01007757">
    <property type="protein sequence ID" value="OIQ64891.1"/>
    <property type="molecule type" value="Genomic_DNA"/>
</dbReference>
<reference evidence="2" key="1">
    <citation type="submission" date="2016-10" db="EMBL/GenBank/DDBJ databases">
        <title>Sequence of Gallionella enrichment culture.</title>
        <authorList>
            <person name="Poehlein A."/>
            <person name="Muehling M."/>
            <person name="Daniel R."/>
        </authorList>
    </citation>
    <scope>NUCLEOTIDE SEQUENCE</scope>
</reference>
<gene>
    <name evidence="2" type="ORF">GALL_535580</name>
</gene>
<feature type="region of interest" description="Disordered" evidence="1">
    <location>
        <begin position="131"/>
        <end position="175"/>
    </location>
</feature>
<evidence type="ECO:0000313" key="2">
    <source>
        <dbReference type="EMBL" id="OIQ64891.1"/>
    </source>
</evidence>
<accession>A0A1J5PHY8</accession>
<proteinExistence type="predicted"/>
<protein>
    <submittedName>
        <fullName evidence="2">Uncharacterized protein</fullName>
    </submittedName>
</protein>
<dbReference type="AlphaFoldDB" id="A0A1J5PHY8"/>
<comment type="caution">
    <text evidence="2">The sequence shown here is derived from an EMBL/GenBank/DDBJ whole genome shotgun (WGS) entry which is preliminary data.</text>
</comment>
<dbReference type="AntiFam" id="ANF00095">
    <property type="entry name" value="Shadow ORF (opposite ABC transporters)"/>
</dbReference>
<evidence type="ECO:0000256" key="1">
    <source>
        <dbReference type="SAM" id="MobiDB-lite"/>
    </source>
</evidence>
<sequence length="214" mass="23733">MQHDHPFRESEHCVQIVFDHQQGAVGASRFDQRQHVPGLLSVHSGGGLVQQQQGRIAGQRQAQFQRPQAGVVEGARRQVRHCGQSQRVEPLTGVLLQCAVLRHVAHQTADIAQDQAAAQVVRRRQRAEHLRRLEAARQPQPGDARRGEPVDAPSRQPDAACGGPQQAADELEQGGFARAVRPDQRQPLAALHLQRHVRHDRLTTEHATHSAQIE</sequence>
<organism evidence="2">
    <name type="scientific">mine drainage metagenome</name>
    <dbReference type="NCBI Taxonomy" id="410659"/>
    <lineage>
        <taxon>unclassified sequences</taxon>
        <taxon>metagenomes</taxon>
        <taxon>ecological metagenomes</taxon>
    </lineage>
</organism>
<name>A0A1J5PHY8_9ZZZZ</name>